<dbReference type="EMBL" id="JAKMUV010000011">
    <property type="protein sequence ID" value="MCZ9305570.1"/>
    <property type="molecule type" value="Genomic_DNA"/>
</dbReference>
<dbReference type="Pfam" id="PF12686">
    <property type="entry name" value="DUF3800"/>
    <property type="match status" value="1"/>
</dbReference>
<proteinExistence type="predicted"/>
<protein>
    <submittedName>
        <fullName evidence="1">DUF3800 domain-containing protein</fullName>
    </submittedName>
</protein>
<evidence type="ECO:0000313" key="1">
    <source>
        <dbReference type="EMBL" id="MCZ9305570.1"/>
    </source>
</evidence>
<accession>A0A9X3RQQ1</accession>
<organism evidence="1 2">
    <name type="scientific">Corynebacterium macclintockiae</name>
    <dbReference type="NCBI Taxonomy" id="2913501"/>
    <lineage>
        <taxon>Bacteria</taxon>
        <taxon>Bacillati</taxon>
        <taxon>Actinomycetota</taxon>
        <taxon>Actinomycetes</taxon>
        <taxon>Mycobacteriales</taxon>
        <taxon>Corynebacteriaceae</taxon>
        <taxon>Corynebacterium</taxon>
    </lineage>
</organism>
<sequence>MLHAFIDESESGANYFFLGALIVREENLAKLNQALDKIMVEFSSTTSVQPEAELHGYDMMQQKGDWNGIPLRLATAVFTQAMKAIDAYADAFYGEGIDRVKQAERYRVLYHHRTVAIGYVLERIQEHAKRLDERAIAYLDNHYTAPEGRKEFIQYKSKGTFGYRSSKLDRIDEMDFYDSRSYRGLQAADLCTYIYNRTVTCTHAAPKALKTQNLLWEMIATIRNEGRCRIWP</sequence>
<name>A0A9X3RQQ1_9CORY</name>
<dbReference type="InterPro" id="IPR024524">
    <property type="entry name" value="DUF3800"/>
</dbReference>
<gene>
    <name evidence="1" type="ORF">L8U58_08550</name>
</gene>
<dbReference type="GeneID" id="301813602"/>
<reference evidence="1" key="1">
    <citation type="submission" date="2022-02" db="EMBL/GenBank/DDBJ databases">
        <title>Corynebacterium sp. from urogenital microbiome.</title>
        <authorList>
            <person name="Cappelli E.A."/>
            <person name="Ribeiro T.G."/>
            <person name="Peixe L."/>
        </authorList>
    </citation>
    <scope>NUCLEOTIDE SEQUENCE</scope>
    <source>
        <strain evidence="1">C9Ua_112</strain>
    </source>
</reference>
<dbReference type="Proteomes" id="UP001146505">
    <property type="component" value="Unassembled WGS sequence"/>
</dbReference>
<comment type="caution">
    <text evidence="1">The sequence shown here is derived from an EMBL/GenBank/DDBJ whole genome shotgun (WGS) entry which is preliminary data.</text>
</comment>
<dbReference type="RefSeq" id="WP_035002771.1">
    <property type="nucleotide sequence ID" value="NZ_JAKMUV010000011.1"/>
</dbReference>
<evidence type="ECO:0000313" key="2">
    <source>
        <dbReference type="Proteomes" id="UP001146505"/>
    </source>
</evidence>
<dbReference type="AlphaFoldDB" id="A0A9X3RQQ1"/>
<keyword evidence="2" id="KW-1185">Reference proteome</keyword>